<sequence>MCEGVDGVALLLQGGGGSADARLGVGGSLGSGGYSVGEEDAMTGAIGGSLLFTIAGGGSLAISGGDGLAIGVGLGGHSSDRIDQFGCTVYSPEKPKGPEITLTVENV</sequence>
<evidence type="ECO:0000313" key="2">
    <source>
        <dbReference type="Proteomes" id="UP000479710"/>
    </source>
</evidence>
<proteinExistence type="predicted"/>
<organism evidence="1 2">
    <name type="scientific">Oryza meyeriana var. granulata</name>
    <dbReference type="NCBI Taxonomy" id="110450"/>
    <lineage>
        <taxon>Eukaryota</taxon>
        <taxon>Viridiplantae</taxon>
        <taxon>Streptophyta</taxon>
        <taxon>Embryophyta</taxon>
        <taxon>Tracheophyta</taxon>
        <taxon>Spermatophyta</taxon>
        <taxon>Magnoliopsida</taxon>
        <taxon>Liliopsida</taxon>
        <taxon>Poales</taxon>
        <taxon>Poaceae</taxon>
        <taxon>BOP clade</taxon>
        <taxon>Oryzoideae</taxon>
        <taxon>Oryzeae</taxon>
        <taxon>Oryzinae</taxon>
        <taxon>Oryza</taxon>
        <taxon>Oryza meyeriana</taxon>
    </lineage>
</organism>
<reference evidence="1 2" key="1">
    <citation type="submission" date="2019-11" db="EMBL/GenBank/DDBJ databases">
        <title>Whole genome sequence of Oryza granulata.</title>
        <authorList>
            <person name="Li W."/>
        </authorList>
    </citation>
    <scope>NUCLEOTIDE SEQUENCE [LARGE SCALE GENOMIC DNA]</scope>
    <source>
        <strain evidence="2">cv. Menghai</strain>
        <tissue evidence="1">Leaf</tissue>
    </source>
</reference>
<accession>A0A6G1EF77</accession>
<dbReference type="AlphaFoldDB" id="A0A6G1EF77"/>
<dbReference type="Proteomes" id="UP000479710">
    <property type="component" value="Unassembled WGS sequence"/>
</dbReference>
<evidence type="ECO:0000313" key="1">
    <source>
        <dbReference type="EMBL" id="KAF0923735.1"/>
    </source>
</evidence>
<protein>
    <submittedName>
        <fullName evidence="1">Uncharacterized protein</fullName>
    </submittedName>
</protein>
<name>A0A6G1EF77_9ORYZ</name>
<keyword evidence="2" id="KW-1185">Reference proteome</keyword>
<dbReference type="EMBL" id="SPHZ02000003">
    <property type="protein sequence ID" value="KAF0923735.1"/>
    <property type="molecule type" value="Genomic_DNA"/>
</dbReference>
<gene>
    <name evidence="1" type="ORF">E2562_006703</name>
</gene>
<comment type="caution">
    <text evidence="1">The sequence shown here is derived from an EMBL/GenBank/DDBJ whole genome shotgun (WGS) entry which is preliminary data.</text>
</comment>